<sequence>MRLICTPIVRSFAIYLETRSRQLIKRLRIYFVHRLPCSPCHAKQLKDCISWLMNDRVAYSMILYNDDDVMYICYRQSTLILASQSCQCCCDHAWIRPAMSSYGSLSCEPNTRFLSM</sequence>
<dbReference type="AlphaFoldDB" id="A0A0C3CN34"/>
<dbReference type="InParanoid" id="A0A0C3CN34"/>
<name>A0A0C3CN34_PILCF</name>
<gene>
    <name evidence="1" type="ORF">PILCRDRAFT_163052</name>
</gene>
<accession>A0A0C3CN34</accession>
<organism evidence="1 2">
    <name type="scientific">Piloderma croceum (strain F 1598)</name>
    <dbReference type="NCBI Taxonomy" id="765440"/>
    <lineage>
        <taxon>Eukaryota</taxon>
        <taxon>Fungi</taxon>
        <taxon>Dikarya</taxon>
        <taxon>Basidiomycota</taxon>
        <taxon>Agaricomycotina</taxon>
        <taxon>Agaricomycetes</taxon>
        <taxon>Agaricomycetidae</taxon>
        <taxon>Atheliales</taxon>
        <taxon>Atheliaceae</taxon>
        <taxon>Piloderma</taxon>
    </lineage>
</organism>
<reference evidence="2" key="2">
    <citation type="submission" date="2015-01" db="EMBL/GenBank/DDBJ databases">
        <title>Evolutionary Origins and Diversification of the Mycorrhizal Mutualists.</title>
        <authorList>
            <consortium name="DOE Joint Genome Institute"/>
            <consortium name="Mycorrhizal Genomics Consortium"/>
            <person name="Kohler A."/>
            <person name="Kuo A."/>
            <person name="Nagy L.G."/>
            <person name="Floudas D."/>
            <person name="Copeland A."/>
            <person name="Barry K.W."/>
            <person name="Cichocki N."/>
            <person name="Veneault-Fourrey C."/>
            <person name="LaButti K."/>
            <person name="Lindquist E.A."/>
            <person name="Lipzen A."/>
            <person name="Lundell T."/>
            <person name="Morin E."/>
            <person name="Murat C."/>
            <person name="Riley R."/>
            <person name="Ohm R."/>
            <person name="Sun H."/>
            <person name="Tunlid A."/>
            <person name="Henrissat B."/>
            <person name="Grigoriev I.V."/>
            <person name="Hibbett D.S."/>
            <person name="Martin F."/>
        </authorList>
    </citation>
    <scope>NUCLEOTIDE SEQUENCE [LARGE SCALE GENOMIC DNA]</scope>
    <source>
        <strain evidence="2">F 1598</strain>
    </source>
</reference>
<proteinExistence type="predicted"/>
<dbReference type="EMBL" id="KN832972">
    <property type="protein sequence ID" value="KIM91072.1"/>
    <property type="molecule type" value="Genomic_DNA"/>
</dbReference>
<dbReference type="HOGENOM" id="CLU_2097710_0_0_1"/>
<reference evidence="1 2" key="1">
    <citation type="submission" date="2014-04" db="EMBL/GenBank/DDBJ databases">
        <authorList>
            <consortium name="DOE Joint Genome Institute"/>
            <person name="Kuo A."/>
            <person name="Tarkka M."/>
            <person name="Buscot F."/>
            <person name="Kohler A."/>
            <person name="Nagy L.G."/>
            <person name="Floudas D."/>
            <person name="Copeland A."/>
            <person name="Barry K.W."/>
            <person name="Cichocki N."/>
            <person name="Veneault-Fourrey C."/>
            <person name="LaButti K."/>
            <person name="Lindquist E.A."/>
            <person name="Lipzen A."/>
            <person name="Lundell T."/>
            <person name="Morin E."/>
            <person name="Murat C."/>
            <person name="Sun H."/>
            <person name="Tunlid A."/>
            <person name="Henrissat B."/>
            <person name="Grigoriev I.V."/>
            <person name="Hibbett D.S."/>
            <person name="Martin F."/>
            <person name="Nordberg H.P."/>
            <person name="Cantor M.N."/>
            <person name="Hua S.X."/>
        </authorList>
    </citation>
    <scope>NUCLEOTIDE SEQUENCE [LARGE SCALE GENOMIC DNA]</scope>
    <source>
        <strain evidence="1 2">F 1598</strain>
    </source>
</reference>
<dbReference type="Proteomes" id="UP000054166">
    <property type="component" value="Unassembled WGS sequence"/>
</dbReference>
<protein>
    <submittedName>
        <fullName evidence="1">Uncharacterized protein</fullName>
    </submittedName>
</protein>
<keyword evidence="2" id="KW-1185">Reference proteome</keyword>
<evidence type="ECO:0000313" key="1">
    <source>
        <dbReference type="EMBL" id="KIM91072.1"/>
    </source>
</evidence>
<evidence type="ECO:0000313" key="2">
    <source>
        <dbReference type="Proteomes" id="UP000054166"/>
    </source>
</evidence>